<dbReference type="Proteomes" id="UP000318199">
    <property type="component" value="Unassembled WGS sequence"/>
</dbReference>
<evidence type="ECO:0000313" key="2">
    <source>
        <dbReference type="EMBL" id="TWO69106.1"/>
    </source>
</evidence>
<evidence type="ECO:0000256" key="1">
    <source>
        <dbReference type="SAM" id="SignalP"/>
    </source>
</evidence>
<proteinExistence type="predicted"/>
<dbReference type="OrthoDB" id="6624628at2"/>
<gene>
    <name evidence="2" type="ORF">FN976_20435</name>
</gene>
<dbReference type="AlphaFoldDB" id="A0A562ZL76"/>
<feature type="chain" id="PRO_5022020571" description="Lipoprotein" evidence="1">
    <location>
        <begin position="24"/>
        <end position="273"/>
    </location>
</feature>
<dbReference type="EMBL" id="VOBQ01000016">
    <property type="protein sequence ID" value="TWO69106.1"/>
    <property type="molecule type" value="Genomic_DNA"/>
</dbReference>
<organism evidence="2 3">
    <name type="scientific">Caenimonas sedimenti</name>
    <dbReference type="NCBI Taxonomy" id="2596921"/>
    <lineage>
        <taxon>Bacteria</taxon>
        <taxon>Pseudomonadati</taxon>
        <taxon>Pseudomonadota</taxon>
        <taxon>Betaproteobacteria</taxon>
        <taxon>Burkholderiales</taxon>
        <taxon>Comamonadaceae</taxon>
        <taxon>Caenimonas</taxon>
    </lineage>
</organism>
<dbReference type="PROSITE" id="PS51257">
    <property type="entry name" value="PROKAR_LIPOPROTEIN"/>
    <property type="match status" value="1"/>
</dbReference>
<sequence>MSTTRIRGGATLGAAFLACSLVACGTKPPECNDPQAVATAKEIVIAETRRALEARYARFPADVKRKLETDVVSYMNTLDVKLDEIVSNGYSSESKKNSCGGKLTVASKEGAAYSVRTGYTLQAIAEGGGKFYMEMDNAATLVAAAAQNFEVQLVDRQIREENVRKQAPAPPADPASLDAAGEFKSGEGSVRLERHSDTINFAINSAIDHHTCELKGQARLSGLVAQSGPISKDNACEVTLKFGPPGTVEIETKECSYYCGQMATGSMDATYKK</sequence>
<evidence type="ECO:0000313" key="3">
    <source>
        <dbReference type="Proteomes" id="UP000318199"/>
    </source>
</evidence>
<accession>A0A562ZL76</accession>
<name>A0A562ZL76_9BURK</name>
<dbReference type="RefSeq" id="WP_145894916.1">
    <property type="nucleotide sequence ID" value="NZ_VOBQ01000016.1"/>
</dbReference>
<keyword evidence="1" id="KW-0732">Signal</keyword>
<protein>
    <recommendedName>
        <fullName evidence="4">Lipoprotein</fullName>
    </recommendedName>
</protein>
<feature type="signal peptide" evidence="1">
    <location>
        <begin position="1"/>
        <end position="23"/>
    </location>
</feature>
<comment type="caution">
    <text evidence="2">The sequence shown here is derived from an EMBL/GenBank/DDBJ whole genome shotgun (WGS) entry which is preliminary data.</text>
</comment>
<keyword evidence="3" id="KW-1185">Reference proteome</keyword>
<reference evidence="2 3" key="1">
    <citation type="submission" date="2019-07" db="EMBL/GenBank/DDBJ databases">
        <title>Caenimonas sedimenti sp. nov., isolated from activated sludge.</title>
        <authorList>
            <person name="Xu J."/>
        </authorList>
    </citation>
    <scope>NUCLEOTIDE SEQUENCE [LARGE SCALE GENOMIC DNA]</scope>
    <source>
        <strain evidence="2 3">HX-9-20</strain>
    </source>
</reference>
<evidence type="ECO:0008006" key="4">
    <source>
        <dbReference type="Google" id="ProtNLM"/>
    </source>
</evidence>